<sequence>MNIQKNVDAVRQNIQSFTTDPQAVNIVAATKYADPEQMIALFESGITMMGENRVDSLLEKKCQLSLPIEWHFIGTLQSRKVKDVINEIACLHSLDRLSLAKEIQKYRQQPLPCFIQVNVSGEKSKHGLRSEEVIPFLQALKEYPIIKVIGLMTMAPNTEDETIVRDCFKSLKQLQVSISQLNLEGVECSNLSMGMSNDYTIAIEEGATHIRLGSILFQD</sequence>
<dbReference type="PANTHER" id="PTHR10146">
    <property type="entry name" value="PROLINE SYNTHETASE CO-TRANSCRIBED BACTERIAL HOMOLOG PROTEIN"/>
    <property type="match status" value="1"/>
</dbReference>
<evidence type="ECO:0000256" key="1">
    <source>
        <dbReference type="ARBA" id="ARBA00022898"/>
    </source>
</evidence>
<feature type="domain" description="Alanine racemase N-terminal" evidence="5">
    <location>
        <begin position="6"/>
        <end position="217"/>
    </location>
</feature>
<dbReference type="Proteomes" id="UP001058016">
    <property type="component" value="Chromosome"/>
</dbReference>
<dbReference type="NCBIfam" id="TIGR00044">
    <property type="entry name" value="YggS family pyridoxal phosphate-dependent enzyme"/>
    <property type="match status" value="1"/>
</dbReference>
<dbReference type="EMBL" id="CP071249">
    <property type="protein sequence ID" value="UUF06589.1"/>
    <property type="molecule type" value="Genomic_DNA"/>
</dbReference>
<evidence type="ECO:0000256" key="4">
    <source>
        <dbReference type="RuleBase" id="RU004514"/>
    </source>
</evidence>
<dbReference type="EMBL" id="CP071250">
    <property type="protein sequence ID" value="UUF07840.1"/>
    <property type="molecule type" value="Genomic_DNA"/>
</dbReference>
<evidence type="ECO:0000256" key="3">
    <source>
        <dbReference type="PIRSR" id="PIRSR004848-1"/>
    </source>
</evidence>
<evidence type="ECO:0000313" key="7">
    <source>
        <dbReference type="EMBL" id="UUF07840.1"/>
    </source>
</evidence>
<comment type="similarity">
    <text evidence="2 4">Belongs to the pyridoxal phosphate-binding protein YggS/PROSC family.</text>
</comment>
<evidence type="ECO:0000313" key="6">
    <source>
        <dbReference type="EMBL" id="UUF06589.1"/>
    </source>
</evidence>
<dbReference type="Gene3D" id="3.20.20.10">
    <property type="entry name" value="Alanine racemase"/>
    <property type="match status" value="1"/>
</dbReference>
<dbReference type="GO" id="GO:0030170">
    <property type="term" value="F:pyridoxal phosphate binding"/>
    <property type="evidence" value="ECO:0007669"/>
    <property type="project" value="UniProtKB-UniRule"/>
</dbReference>
<dbReference type="CDD" id="cd00635">
    <property type="entry name" value="PLPDE_III_YBL036c_like"/>
    <property type="match status" value="1"/>
</dbReference>
<dbReference type="AlphaFoldDB" id="A0A9Q9FG02"/>
<dbReference type="PIRSF" id="PIRSF004848">
    <property type="entry name" value="YBL036c_PLPDEIII"/>
    <property type="match status" value="1"/>
</dbReference>
<dbReference type="SUPFAM" id="SSF51419">
    <property type="entry name" value="PLP-binding barrel"/>
    <property type="match status" value="1"/>
</dbReference>
<dbReference type="InterPro" id="IPR001608">
    <property type="entry name" value="Ala_racemase_N"/>
</dbReference>
<evidence type="ECO:0000259" key="5">
    <source>
        <dbReference type="Pfam" id="PF01168"/>
    </source>
</evidence>
<dbReference type="HAMAP" id="MF_02087">
    <property type="entry name" value="PLP_homeostasis"/>
    <property type="match status" value="1"/>
</dbReference>
<dbReference type="PROSITE" id="PS01211">
    <property type="entry name" value="UPF0001"/>
    <property type="match status" value="1"/>
</dbReference>
<gene>
    <name evidence="6" type="ORF">J0J69_03110</name>
    <name evidence="7" type="ORF">J0J70_09450</name>
</gene>
<protein>
    <recommendedName>
        <fullName evidence="2">Pyridoxal phosphate homeostasis protein</fullName>
        <shortName evidence="2">PLP homeostasis protein</shortName>
    </recommendedName>
</protein>
<dbReference type="Proteomes" id="UP001058072">
    <property type="component" value="Chromosome"/>
</dbReference>
<accession>A0A9Q9FG02</accession>
<name>A0A9Q9FG02_9FIRM</name>
<keyword evidence="1 2" id="KW-0663">Pyridoxal phosphate</keyword>
<dbReference type="InterPro" id="IPR011078">
    <property type="entry name" value="PyrdxlP_homeostasis"/>
</dbReference>
<evidence type="ECO:0000313" key="9">
    <source>
        <dbReference type="Proteomes" id="UP001058072"/>
    </source>
</evidence>
<proteinExistence type="inferred from homology"/>
<comment type="function">
    <text evidence="2">Pyridoxal 5'-phosphate (PLP)-binding protein, which is involved in PLP homeostasis.</text>
</comment>
<dbReference type="PANTHER" id="PTHR10146:SF14">
    <property type="entry name" value="PYRIDOXAL PHOSPHATE HOMEOSTASIS PROTEIN"/>
    <property type="match status" value="1"/>
</dbReference>
<feature type="modified residue" description="N6-(pyridoxal phosphate)lysine" evidence="2 3">
    <location>
        <position position="31"/>
    </location>
</feature>
<reference evidence="7 8" key="1">
    <citation type="submission" date="2021-03" db="EMBL/GenBank/DDBJ databases">
        <title>Comparative Genomics and Metabolomics in the genus Turicibacter.</title>
        <authorList>
            <person name="Maki J."/>
            <person name="Looft T."/>
        </authorList>
    </citation>
    <scope>NUCLEOTIDE SEQUENCE</scope>
    <source>
        <strain evidence="7">ISU324</strain>
        <strain evidence="6 8">MMM721</strain>
    </source>
</reference>
<comment type="cofactor">
    <cofactor evidence="3">
        <name>pyridoxal 5'-phosphate</name>
        <dbReference type="ChEBI" id="CHEBI:597326"/>
    </cofactor>
</comment>
<evidence type="ECO:0000313" key="8">
    <source>
        <dbReference type="Proteomes" id="UP001058016"/>
    </source>
</evidence>
<organism evidence="7 9">
    <name type="scientific">Turicibacter bilis</name>
    <dbReference type="NCBI Taxonomy" id="2735723"/>
    <lineage>
        <taxon>Bacteria</taxon>
        <taxon>Bacillati</taxon>
        <taxon>Bacillota</taxon>
        <taxon>Erysipelotrichia</taxon>
        <taxon>Erysipelotrichales</taxon>
        <taxon>Turicibacteraceae</taxon>
        <taxon>Turicibacter</taxon>
    </lineage>
</organism>
<dbReference type="InterPro" id="IPR029066">
    <property type="entry name" value="PLP-binding_barrel"/>
</dbReference>
<keyword evidence="8" id="KW-1185">Reference proteome</keyword>
<evidence type="ECO:0000256" key="2">
    <source>
        <dbReference type="HAMAP-Rule" id="MF_02087"/>
    </source>
</evidence>
<dbReference type="Pfam" id="PF01168">
    <property type="entry name" value="Ala_racemase_N"/>
    <property type="match status" value="1"/>
</dbReference>
<dbReference type="RefSeq" id="WP_055243179.1">
    <property type="nucleotide sequence ID" value="NZ_CP071249.1"/>
</dbReference>